<proteinExistence type="predicted"/>
<reference evidence="3" key="1">
    <citation type="submission" date="2022-07" db="EMBL/GenBank/DDBJ databases">
        <title>Genome Sequence of Physisporinus lineatus.</title>
        <authorList>
            <person name="Buettner E."/>
        </authorList>
    </citation>
    <scope>NUCLEOTIDE SEQUENCE</scope>
    <source>
        <strain evidence="3">VT162</strain>
    </source>
</reference>
<feature type="region of interest" description="Disordered" evidence="1">
    <location>
        <begin position="190"/>
        <end position="243"/>
    </location>
</feature>
<dbReference type="AlphaFoldDB" id="A0AAD5YK56"/>
<evidence type="ECO:0000313" key="4">
    <source>
        <dbReference type="Proteomes" id="UP001212997"/>
    </source>
</evidence>
<gene>
    <name evidence="3" type="ORF">NLI96_g4402</name>
</gene>
<keyword evidence="4" id="KW-1185">Reference proteome</keyword>
<name>A0AAD5YK56_9APHY</name>
<keyword evidence="2" id="KW-0812">Transmembrane</keyword>
<dbReference type="EMBL" id="JANAWD010000128">
    <property type="protein sequence ID" value="KAJ3486205.1"/>
    <property type="molecule type" value="Genomic_DNA"/>
</dbReference>
<comment type="caution">
    <text evidence="3">The sequence shown here is derived from an EMBL/GenBank/DDBJ whole genome shotgun (WGS) entry which is preliminary data.</text>
</comment>
<accession>A0AAD5YK56</accession>
<keyword evidence="2" id="KW-1133">Transmembrane helix</keyword>
<feature type="transmembrane region" description="Helical" evidence="2">
    <location>
        <begin position="63"/>
        <end position="83"/>
    </location>
</feature>
<feature type="compositionally biased region" description="Acidic residues" evidence="1">
    <location>
        <begin position="337"/>
        <end position="347"/>
    </location>
</feature>
<feature type="compositionally biased region" description="Low complexity" evidence="1">
    <location>
        <begin position="190"/>
        <end position="240"/>
    </location>
</feature>
<evidence type="ECO:0000256" key="2">
    <source>
        <dbReference type="SAM" id="Phobius"/>
    </source>
</evidence>
<feature type="compositionally biased region" description="Low complexity" evidence="1">
    <location>
        <begin position="24"/>
        <end position="37"/>
    </location>
</feature>
<keyword evidence="2" id="KW-0472">Membrane</keyword>
<dbReference type="Proteomes" id="UP001212997">
    <property type="component" value="Unassembled WGS sequence"/>
</dbReference>
<evidence type="ECO:0000313" key="3">
    <source>
        <dbReference type="EMBL" id="KAJ3486205.1"/>
    </source>
</evidence>
<feature type="region of interest" description="Disordered" evidence="1">
    <location>
        <begin position="24"/>
        <end position="43"/>
    </location>
</feature>
<feature type="region of interest" description="Disordered" evidence="1">
    <location>
        <begin position="280"/>
        <end position="347"/>
    </location>
</feature>
<sequence length="360" mass="38356">MSPTALEGHHLALRATLSIPYISATPSSSPSSTDGSTLAIQTNEPASNDNGGGFFSGKATNTWIALAILFLVLCIVSTTSVTVTRFTGMNLFTWISHNNRGSRRRRGRGGAAGDQELMEEVFGGVLRPGRKVKMVKKPKLWDVRMEGWDGQMKDVKAWKSIMPIAARLKRPVTTLPAEPFPNIIISSPAHPASASASGSPHSPHAPSLHSLPSSSSSSPSQRETSSSPNASSSPPSSSSKPRNELQLTVAIAMPVNPALKRPSQPQVPDFALGTVLLPTRCKFKDGSPNTTKPKSKKRTGGSSSTGDVFADLERTARGEQPPDYLPSLARARRGEGNGDEISAEEEAELRRRIMNATIGS</sequence>
<protein>
    <submittedName>
        <fullName evidence="3">Uncharacterized protein</fullName>
    </submittedName>
</protein>
<organism evidence="3 4">
    <name type="scientific">Meripilus lineatus</name>
    <dbReference type="NCBI Taxonomy" id="2056292"/>
    <lineage>
        <taxon>Eukaryota</taxon>
        <taxon>Fungi</taxon>
        <taxon>Dikarya</taxon>
        <taxon>Basidiomycota</taxon>
        <taxon>Agaricomycotina</taxon>
        <taxon>Agaricomycetes</taxon>
        <taxon>Polyporales</taxon>
        <taxon>Meripilaceae</taxon>
        <taxon>Meripilus</taxon>
    </lineage>
</organism>
<evidence type="ECO:0000256" key="1">
    <source>
        <dbReference type="SAM" id="MobiDB-lite"/>
    </source>
</evidence>